<proteinExistence type="predicted"/>
<feature type="transmembrane region" description="Helical" evidence="6">
    <location>
        <begin position="234"/>
        <end position="255"/>
    </location>
</feature>
<evidence type="ECO:0000256" key="2">
    <source>
        <dbReference type="ARBA" id="ARBA00022475"/>
    </source>
</evidence>
<feature type="transmembrane region" description="Helical" evidence="6">
    <location>
        <begin position="267"/>
        <end position="290"/>
    </location>
</feature>
<protein>
    <submittedName>
        <fullName evidence="8">Type II secretion system F family protein</fullName>
    </submittedName>
</protein>
<dbReference type="PANTHER" id="PTHR35007:SF3">
    <property type="entry name" value="POSSIBLE CONSERVED ALANINE RICH MEMBRANE PROTEIN"/>
    <property type="match status" value="1"/>
</dbReference>
<evidence type="ECO:0000256" key="5">
    <source>
        <dbReference type="ARBA" id="ARBA00023136"/>
    </source>
</evidence>
<keyword evidence="2" id="KW-1003">Cell membrane</keyword>
<evidence type="ECO:0000256" key="6">
    <source>
        <dbReference type="SAM" id="Phobius"/>
    </source>
</evidence>
<dbReference type="Pfam" id="PF00482">
    <property type="entry name" value="T2SSF"/>
    <property type="match status" value="1"/>
</dbReference>
<name>A0ABV8QAI5_9MICO</name>
<dbReference type="InterPro" id="IPR018076">
    <property type="entry name" value="T2SS_GspF_dom"/>
</dbReference>
<keyword evidence="9" id="KW-1185">Reference proteome</keyword>
<evidence type="ECO:0000256" key="3">
    <source>
        <dbReference type="ARBA" id="ARBA00022692"/>
    </source>
</evidence>
<evidence type="ECO:0000256" key="1">
    <source>
        <dbReference type="ARBA" id="ARBA00004651"/>
    </source>
</evidence>
<accession>A0ABV8QAI5</accession>
<dbReference type="EMBL" id="JBHSCN010000016">
    <property type="protein sequence ID" value="MFC4244967.1"/>
    <property type="molecule type" value="Genomic_DNA"/>
</dbReference>
<comment type="caution">
    <text evidence="8">The sequence shown here is derived from an EMBL/GenBank/DDBJ whole genome shotgun (WGS) entry which is preliminary data.</text>
</comment>
<feature type="transmembrane region" description="Helical" evidence="6">
    <location>
        <begin position="84"/>
        <end position="111"/>
    </location>
</feature>
<keyword evidence="3 6" id="KW-0812">Transmembrane</keyword>
<gene>
    <name evidence="8" type="ORF">ACFOYW_16480</name>
</gene>
<evidence type="ECO:0000256" key="4">
    <source>
        <dbReference type="ARBA" id="ARBA00022989"/>
    </source>
</evidence>
<reference evidence="9" key="1">
    <citation type="journal article" date="2019" name="Int. J. Syst. Evol. Microbiol.">
        <title>The Global Catalogue of Microorganisms (GCM) 10K type strain sequencing project: providing services to taxonomists for standard genome sequencing and annotation.</title>
        <authorList>
            <consortium name="The Broad Institute Genomics Platform"/>
            <consortium name="The Broad Institute Genome Sequencing Center for Infectious Disease"/>
            <person name="Wu L."/>
            <person name="Ma J."/>
        </authorList>
    </citation>
    <scope>NUCLEOTIDE SEQUENCE [LARGE SCALE GENOMIC DNA]</scope>
    <source>
        <strain evidence="9">CGMCC 1.10363</strain>
    </source>
</reference>
<evidence type="ECO:0000259" key="7">
    <source>
        <dbReference type="Pfam" id="PF00482"/>
    </source>
</evidence>
<feature type="domain" description="Type II secretion system protein GspF" evidence="7">
    <location>
        <begin position="129"/>
        <end position="254"/>
    </location>
</feature>
<sequence length="300" mass="31049">MLTHAAGALTGAAWFGGALGAVLAAGLVLIASAARRPQLERPRRERGDAGLLRAWLVRAAVPGLTPTRFVGATVSGALSCGALAAAVFGVPGAVLVAGCGGGVVPAALVGWRTRARRAAARAAWPDVVDHLVAAVRSGVALPEAVAALAQLGPESTRADFLRFGREYRATGDFAAATALLKTELADPVFDRIAETLKMAREVGGTELVAVLRSLATALREDVATRGELQARQTWVVNAARLGVAAPWLVLALLMSRPEGRTAYGTPLGTAVIAGALGATVTAYRVMIVIGRLPAERRWFR</sequence>
<dbReference type="Proteomes" id="UP001595900">
    <property type="component" value="Unassembled WGS sequence"/>
</dbReference>
<dbReference type="PANTHER" id="PTHR35007">
    <property type="entry name" value="INTEGRAL MEMBRANE PROTEIN-RELATED"/>
    <property type="match status" value="1"/>
</dbReference>
<dbReference type="RefSeq" id="WP_390231471.1">
    <property type="nucleotide sequence ID" value="NZ_JBHSCN010000016.1"/>
</dbReference>
<feature type="transmembrane region" description="Helical" evidence="6">
    <location>
        <begin position="55"/>
        <end position="78"/>
    </location>
</feature>
<feature type="transmembrane region" description="Helical" evidence="6">
    <location>
        <begin position="12"/>
        <end position="34"/>
    </location>
</feature>
<organism evidence="8 9">
    <name type="scientific">Gryllotalpicola reticulitermitis</name>
    <dbReference type="NCBI Taxonomy" id="1184153"/>
    <lineage>
        <taxon>Bacteria</taxon>
        <taxon>Bacillati</taxon>
        <taxon>Actinomycetota</taxon>
        <taxon>Actinomycetes</taxon>
        <taxon>Micrococcales</taxon>
        <taxon>Microbacteriaceae</taxon>
        <taxon>Gryllotalpicola</taxon>
    </lineage>
</organism>
<evidence type="ECO:0000313" key="9">
    <source>
        <dbReference type="Proteomes" id="UP001595900"/>
    </source>
</evidence>
<keyword evidence="4 6" id="KW-1133">Transmembrane helix</keyword>
<evidence type="ECO:0000313" key="8">
    <source>
        <dbReference type="EMBL" id="MFC4244967.1"/>
    </source>
</evidence>
<keyword evidence="5 6" id="KW-0472">Membrane</keyword>
<comment type="subcellular location">
    <subcellularLocation>
        <location evidence="1">Cell membrane</location>
        <topology evidence="1">Multi-pass membrane protein</topology>
    </subcellularLocation>
</comment>